<evidence type="ECO:0000313" key="3">
    <source>
        <dbReference type="Proteomes" id="UP000239757"/>
    </source>
</evidence>
<dbReference type="Proteomes" id="UP000239757">
    <property type="component" value="Unassembled WGS sequence"/>
</dbReference>
<sequence length="98" mass="10602">MSSSIVEVPQQSKEGSQVEASNGVKVIKLKNSNGPSSIFSLQACRLDGKSFSSLDKRRDNEISQTIHGATIMILNNSTNTKSKEASQLHLTDTTSVTY</sequence>
<accession>A0A2P5XWF8</accession>
<feature type="region of interest" description="Disordered" evidence="1">
    <location>
        <begin position="1"/>
        <end position="20"/>
    </location>
</feature>
<evidence type="ECO:0000256" key="1">
    <source>
        <dbReference type="SAM" id="MobiDB-lite"/>
    </source>
</evidence>
<evidence type="ECO:0000313" key="2">
    <source>
        <dbReference type="EMBL" id="PPS07606.1"/>
    </source>
</evidence>
<dbReference type="AlphaFoldDB" id="A0A2P5XWF8"/>
<gene>
    <name evidence="2" type="ORF">GOBAR_AA13031</name>
</gene>
<feature type="compositionally biased region" description="Polar residues" evidence="1">
    <location>
        <begin position="88"/>
        <end position="98"/>
    </location>
</feature>
<proteinExistence type="predicted"/>
<feature type="region of interest" description="Disordered" evidence="1">
    <location>
        <begin position="78"/>
        <end position="98"/>
    </location>
</feature>
<name>A0A2P5XWF8_GOSBA</name>
<organism evidence="2 3">
    <name type="scientific">Gossypium barbadense</name>
    <name type="common">Sea Island cotton</name>
    <name type="synonym">Hibiscus barbadensis</name>
    <dbReference type="NCBI Taxonomy" id="3634"/>
    <lineage>
        <taxon>Eukaryota</taxon>
        <taxon>Viridiplantae</taxon>
        <taxon>Streptophyta</taxon>
        <taxon>Embryophyta</taxon>
        <taxon>Tracheophyta</taxon>
        <taxon>Spermatophyta</taxon>
        <taxon>Magnoliopsida</taxon>
        <taxon>eudicotyledons</taxon>
        <taxon>Gunneridae</taxon>
        <taxon>Pentapetalae</taxon>
        <taxon>rosids</taxon>
        <taxon>malvids</taxon>
        <taxon>Malvales</taxon>
        <taxon>Malvaceae</taxon>
        <taxon>Malvoideae</taxon>
        <taxon>Gossypium</taxon>
    </lineage>
</organism>
<reference evidence="2 3" key="1">
    <citation type="submission" date="2015-01" db="EMBL/GenBank/DDBJ databases">
        <title>Genome of allotetraploid Gossypium barbadense reveals genomic plasticity and fiber elongation in cotton evolution.</title>
        <authorList>
            <person name="Chen X."/>
            <person name="Liu X."/>
            <person name="Zhao B."/>
            <person name="Zheng H."/>
            <person name="Hu Y."/>
            <person name="Lu G."/>
            <person name="Yang C."/>
            <person name="Chen J."/>
            <person name="Shan C."/>
            <person name="Zhang L."/>
            <person name="Zhou Y."/>
            <person name="Wang L."/>
            <person name="Guo W."/>
            <person name="Bai Y."/>
            <person name="Ruan J."/>
            <person name="Shangguan X."/>
            <person name="Mao Y."/>
            <person name="Jiang J."/>
            <person name="Zhu Y."/>
            <person name="Lei J."/>
            <person name="Kang H."/>
            <person name="Chen S."/>
            <person name="He X."/>
            <person name="Wang R."/>
            <person name="Wang Y."/>
            <person name="Chen J."/>
            <person name="Wang L."/>
            <person name="Yu S."/>
            <person name="Wang B."/>
            <person name="Wei J."/>
            <person name="Song S."/>
            <person name="Lu X."/>
            <person name="Gao Z."/>
            <person name="Gu W."/>
            <person name="Deng X."/>
            <person name="Ma D."/>
            <person name="Wang S."/>
            <person name="Liang W."/>
            <person name="Fang L."/>
            <person name="Cai C."/>
            <person name="Zhu X."/>
            <person name="Zhou B."/>
            <person name="Zhang Y."/>
            <person name="Chen Z."/>
            <person name="Xu S."/>
            <person name="Zhu R."/>
            <person name="Wang S."/>
            <person name="Zhang T."/>
            <person name="Zhao G."/>
        </authorList>
    </citation>
    <scope>NUCLEOTIDE SEQUENCE [LARGE SCALE GENOMIC DNA]</scope>
    <source>
        <strain evidence="3">cv. Xinhai21</strain>
        <tissue evidence="2">Leaf</tissue>
    </source>
</reference>
<protein>
    <submittedName>
        <fullName evidence="2">Uncharacterized protein</fullName>
    </submittedName>
</protein>
<dbReference type="EMBL" id="KZ664118">
    <property type="protein sequence ID" value="PPS07606.1"/>
    <property type="molecule type" value="Genomic_DNA"/>
</dbReference>